<dbReference type="EC" id="5.6.2.2" evidence="3"/>
<dbReference type="GO" id="GO:0000712">
    <property type="term" value="P:resolution of meiotic recombination intermediates"/>
    <property type="evidence" value="ECO:0007669"/>
    <property type="project" value="TreeGrafter"/>
</dbReference>
<evidence type="ECO:0000256" key="2">
    <source>
        <dbReference type="ARBA" id="ARBA00001946"/>
    </source>
</evidence>
<keyword evidence="7" id="KW-0238">DNA-binding</keyword>
<dbReference type="InterPro" id="IPR031660">
    <property type="entry name" value="TOPRIM_C"/>
</dbReference>
<keyword evidence="4" id="KW-0547">Nucleotide-binding</keyword>
<proteinExistence type="predicted"/>
<evidence type="ECO:0000256" key="6">
    <source>
        <dbReference type="ARBA" id="ARBA00023029"/>
    </source>
</evidence>
<dbReference type="GO" id="GO:0003918">
    <property type="term" value="F:DNA topoisomerase type II (double strand cut, ATP-hydrolyzing) activity"/>
    <property type="evidence" value="ECO:0007669"/>
    <property type="project" value="UniProtKB-EC"/>
</dbReference>
<dbReference type="Pfam" id="PF16898">
    <property type="entry name" value="TOPRIM_C"/>
    <property type="match status" value="1"/>
</dbReference>
<evidence type="ECO:0000259" key="9">
    <source>
        <dbReference type="Pfam" id="PF03184"/>
    </source>
</evidence>
<evidence type="ECO:0000256" key="1">
    <source>
        <dbReference type="ARBA" id="ARBA00000185"/>
    </source>
</evidence>
<keyword evidence="6" id="KW-0799">Topoisomerase</keyword>
<dbReference type="GO" id="GO:0003677">
    <property type="term" value="F:DNA binding"/>
    <property type="evidence" value="ECO:0007669"/>
    <property type="project" value="UniProtKB-KW"/>
</dbReference>
<dbReference type="GO" id="GO:0006265">
    <property type="term" value="P:DNA topological change"/>
    <property type="evidence" value="ECO:0007669"/>
    <property type="project" value="InterPro"/>
</dbReference>
<dbReference type="Gene3D" id="3.40.50.670">
    <property type="match status" value="1"/>
</dbReference>
<dbReference type="EnsemblMetazoa" id="AFUN004069-RA">
    <property type="protein sequence ID" value="AFUN004069-PA"/>
    <property type="gene ID" value="AFUN004069"/>
</dbReference>
<protein>
    <recommendedName>
        <fullName evidence="3">DNA topoisomerase (ATP-hydrolyzing)</fullName>
        <ecNumber evidence="3">5.6.2.2</ecNumber>
    </recommendedName>
</protein>
<organism evidence="11">
    <name type="scientific">Anopheles funestus</name>
    <name type="common">African malaria mosquito</name>
    <dbReference type="NCBI Taxonomy" id="62324"/>
    <lineage>
        <taxon>Eukaryota</taxon>
        <taxon>Metazoa</taxon>
        <taxon>Ecdysozoa</taxon>
        <taxon>Arthropoda</taxon>
        <taxon>Hexapoda</taxon>
        <taxon>Insecta</taxon>
        <taxon>Pterygota</taxon>
        <taxon>Neoptera</taxon>
        <taxon>Endopterygota</taxon>
        <taxon>Diptera</taxon>
        <taxon>Nematocera</taxon>
        <taxon>Culicoidea</taxon>
        <taxon>Culicidae</taxon>
        <taxon>Anophelinae</taxon>
        <taxon>Anopheles</taxon>
    </lineage>
</organism>
<accession>A0A182RD00</accession>
<dbReference type="InterPro" id="IPR013760">
    <property type="entry name" value="Topo_IIA-like_dom_sf"/>
</dbReference>
<comment type="cofactor">
    <cofactor evidence="2">
        <name>Mg(2+)</name>
        <dbReference type="ChEBI" id="CHEBI:18420"/>
    </cofactor>
</comment>
<dbReference type="STRING" id="62324.A0A182RD00"/>
<evidence type="ECO:0000256" key="3">
    <source>
        <dbReference type="ARBA" id="ARBA00012895"/>
    </source>
</evidence>
<dbReference type="PANTHER" id="PTHR10169">
    <property type="entry name" value="DNA TOPOISOMERASE/GYRASE"/>
    <property type="match status" value="1"/>
</dbReference>
<keyword evidence="8" id="KW-0413">Isomerase</keyword>
<evidence type="ECO:0000256" key="4">
    <source>
        <dbReference type="ARBA" id="ARBA00022741"/>
    </source>
</evidence>
<sequence length="208" mass="23358">MLVLDAFRGHLTAEVKQIAAQSKTFLEAIPGGLTSQLQPLDVSLNKPIKGLIREEWKICQWVLTAWRGVSEGIVVKSFQKCGISNNLDGTDDEAIYDDSDGGDDVDENVFENTSVTNAQDQDGSHIKGLLINYINIHTNWPELLRLPFLEEFITPIVKATKKNGEELSFFSLPEFEEWKAETNNSHTLSVLVLILWKNTILNVLTCDR</sequence>
<dbReference type="VEuPathDB" id="VectorBase:AFUN004069"/>
<reference evidence="11" key="1">
    <citation type="submission" date="2020-05" db="UniProtKB">
        <authorList>
            <consortium name="EnsemblMetazoa"/>
        </authorList>
    </citation>
    <scope>IDENTIFICATION</scope>
    <source>
        <strain evidence="11">FUMOZ</strain>
    </source>
</reference>
<evidence type="ECO:0000256" key="5">
    <source>
        <dbReference type="ARBA" id="ARBA00022840"/>
    </source>
</evidence>
<dbReference type="Pfam" id="PF03184">
    <property type="entry name" value="DDE_1"/>
    <property type="match status" value="1"/>
</dbReference>
<dbReference type="GO" id="GO:0000819">
    <property type="term" value="P:sister chromatid segregation"/>
    <property type="evidence" value="ECO:0007669"/>
    <property type="project" value="TreeGrafter"/>
</dbReference>
<dbReference type="PANTHER" id="PTHR10169:SF38">
    <property type="entry name" value="DNA TOPOISOMERASE 2"/>
    <property type="match status" value="1"/>
</dbReference>
<feature type="domain" description="C-terminal associated" evidence="10">
    <location>
        <begin position="152"/>
        <end position="187"/>
    </location>
</feature>
<name>A0A182RD00_ANOFN</name>
<dbReference type="SUPFAM" id="SSF56719">
    <property type="entry name" value="Type II DNA topoisomerase"/>
    <property type="match status" value="1"/>
</dbReference>
<keyword evidence="5" id="KW-0067">ATP-binding</keyword>
<dbReference type="GO" id="GO:0005634">
    <property type="term" value="C:nucleus"/>
    <property type="evidence" value="ECO:0007669"/>
    <property type="project" value="TreeGrafter"/>
</dbReference>
<evidence type="ECO:0000256" key="7">
    <source>
        <dbReference type="ARBA" id="ARBA00023125"/>
    </source>
</evidence>
<evidence type="ECO:0000259" key="10">
    <source>
        <dbReference type="Pfam" id="PF16898"/>
    </source>
</evidence>
<dbReference type="GO" id="GO:0005524">
    <property type="term" value="F:ATP binding"/>
    <property type="evidence" value="ECO:0007669"/>
    <property type="project" value="UniProtKB-KW"/>
</dbReference>
<evidence type="ECO:0000256" key="8">
    <source>
        <dbReference type="ARBA" id="ARBA00023235"/>
    </source>
</evidence>
<evidence type="ECO:0000313" key="11">
    <source>
        <dbReference type="EnsemblMetazoa" id="AFUN004069-PA"/>
    </source>
</evidence>
<feature type="domain" description="DDE-1" evidence="9">
    <location>
        <begin position="1"/>
        <end position="56"/>
    </location>
</feature>
<dbReference type="InterPro" id="IPR004875">
    <property type="entry name" value="DDE_SF_endonuclease_dom"/>
</dbReference>
<comment type="catalytic activity">
    <reaction evidence="1">
        <text>ATP-dependent breakage, passage and rejoining of double-stranded DNA.</text>
        <dbReference type="EC" id="5.6.2.2"/>
    </reaction>
</comment>
<dbReference type="AlphaFoldDB" id="A0A182RD00"/>
<dbReference type="InterPro" id="IPR050634">
    <property type="entry name" value="DNA_Topoisomerase_II"/>
</dbReference>
<dbReference type="InterPro" id="IPR013759">
    <property type="entry name" value="Topo_IIA_B_C"/>
</dbReference>